<reference evidence="1" key="1">
    <citation type="submission" date="2024-01" db="EMBL/GenBank/DDBJ databases">
        <title>First draft genome sequence data of TA4-1, the type strain of Gram-positive actinobacterium Streptomyces chiangmaiensis.</title>
        <authorList>
            <person name="Yasawong M."/>
            <person name="Nantapong N."/>
        </authorList>
    </citation>
    <scope>NUCLEOTIDE SEQUENCE</scope>
    <source>
        <strain evidence="1">TA4-1</strain>
    </source>
</reference>
<gene>
    <name evidence="1" type="ORF">VXC91_35800</name>
</gene>
<proteinExistence type="predicted"/>
<dbReference type="RefSeq" id="WP_329511527.1">
    <property type="nucleotide sequence ID" value="NZ_BAAAYZ010000152.1"/>
</dbReference>
<organism evidence="1 2">
    <name type="scientific">Streptomyces chiangmaiensis</name>
    <dbReference type="NCBI Taxonomy" id="766497"/>
    <lineage>
        <taxon>Bacteria</taxon>
        <taxon>Bacillati</taxon>
        <taxon>Actinomycetota</taxon>
        <taxon>Actinomycetes</taxon>
        <taxon>Kitasatosporales</taxon>
        <taxon>Streptomycetaceae</taxon>
        <taxon>Streptomyces</taxon>
    </lineage>
</organism>
<evidence type="ECO:0000313" key="2">
    <source>
        <dbReference type="Proteomes" id="UP001333996"/>
    </source>
</evidence>
<dbReference type="Proteomes" id="UP001333996">
    <property type="component" value="Unassembled WGS sequence"/>
</dbReference>
<comment type="caution">
    <text evidence="1">The sequence shown here is derived from an EMBL/GenBank/DDBJ whole genome shotgun (WGS) entry which is preliminary data.</text>
</comment>
<name>A0ABU7FSQ2_9ACTN</name>
<sequence>MRCDMINFSGRPARGRVALPWSDLRGRSWRLTELLEENTYVRDGDELVDPGLFVERDAWRWHLLSLSPQRRVAAAWPGTVPQGRLEGQTSLK</sequence>
<evidence type="ECO:0000313" key="1">
    <source>
        <dbReference type="EMBL" id="MED7827141.1"/>
    </source>
</evidence>
<keyword evidence="2" id="KW-1185">Reference proteome</keyword>
<dbReference type="EMBL" id="JAYWVC010000207">
    <property type="protein sequence ID" value="MED7827141.1"/>
    <property type="molecule type" value="Genomic_DNA"/>
</dbReference>
<accession>A0ABU7FSQ2</accession>
<protein>
    <submittedName>
        <fullName evidence="1">Uncharacterized protein</fullName>
    </submittedName>
</protein>